<protein>
    <submittedName>
        <fullName evidence="1">Uncharacterized protein</fullName>
    </submittedName>
</protein>
<proteinExistence type="predicted"/>
<name>A0A2U3PUN1_9BRAD</name>
<reference evidence="1 2" key="1">
    <citation type="submission" date="2018-03" db="EMBL/GenBank/DDBJ databases">
        <authorList>
            <person name="Gully D."/>
        </authorList>
    </citation>
    <scope>NUCLEOTIDE SEQUENCE [LARGE SCALE GENOMIC DNA]</scope>
    <source>
        <strain evidence="1">ORS3257</strain>
    </source>
</reference>
<sequence>MAKLPFAPAHLPFEPPIAYASRIAAAYGLEARELCGDQGVRFPRLVRGDQAAIKRLAKLGGADPDDLLSCAFARQRQFEIVHRGQTFRREDLVLDRLDVCLHLL</sequence>
<dbReference type="EMBL" id="LS398110">
    <property type="protein sequence ID" value="SPP92852.1"/>
    <property type="molecule type" value="Genomic_DNA"/>
</dbReference>
<accession>A0A2U3PUN1</accession>
<dbReference type="Proteomes" id="UP000246085">
    <property type="component" value="Chromosome BRAD3257"/>
</dbReference>
<evidence type="ECO:0000313" key="1">
    <source>
        <dbReference type="EMBL" id="SPP92852.1"/>
    </source>
</evidence>
<dbReference type="KEGG" id="bvz:BRAD3257_1734"/>
<dbReference type="RefSeq" id="WP_122401387.1">
    <property type="nucleotide sequence ID" value="NZ_LS398110.1"/>
</dbReference>
<dbReference type="AlphaFoldDB" id="A0A2U3PUN1"/>
<evidence type="ECO:0000313" key="2">
    <source>
        <dbReference type="Proteomes" id="UP000246085"/>
    </source>
</evidence>
<organism evidence="1 2">
    <name type="scientific">Bradyrhizobium vignae</name>
    <dbReference type="NCBI Taxonomy" id="1549949"/>
    <lineage>
        <taxon>Bacteria</taxon>
        <taxon>Pseudomonadati</taxon>
        <taxon>Pseudomonadota</taxon>
        <taxon>Alphaproteobacteria</taxon>
        <taxon>Hyphomicrobiales</taxon>
        <taxon>Nitrobacteraceae</taxon>
        <taxon>Bradyrhizobium</taxon>
    </lineage>
</organism>
<gene>
    <name evidence="1" type="ORF">BRAD3257_1734</name>
</gene>